<dbReference type="Proteomes" id="UP001501153">
    <property type="component" value="Unassembled WGS sequence"/>
</dbReference>
<gene>
    <name evidence="2" type="ORF">GCM10023185_39060</name>
</gene>
<sequence length="148" mass="16651">MRFPSLLPLALLTALTLSGCEKEDASPTDSTLLAYRWQLRQVDDFPLALSSYSETTKSYLEFVDLGHCTVGQGPCNKFSGRYTLSATPQELQLSPQIATRMACPALEIEARFLENLARTARYEISGEELRLYDGEQPTPRLLFQRVDK</sequence>
<dbReference type="InterPro" id="IPR005184">
    <property type="entry name" value="DUF306_Meta_HslJ"/>
</dbReference>
<dbReference type="InterPro" id="IPR053147">
    <property type="entry name" value="Hsp_HslJ-like"/>
</dbReference>
<evidence type="ECO:0000313" key="2">
    <source>
        <dbReference type="EMBL" id="GAA4367299.1"/>
    </source>
</evidence>
<organism evidence="2 3">
    <name type="scientific">Hymenobacter saemangeumensis</name>
    <dbReference type="NCBI Taxonomy" id="1084522"/>
    <lineage>
        <taxon>Bacteria</taxon>
        <taxon>Pseudomonadati</taxon>
        <taxon>Bacteroidota</taxon>
        <taxon>Cytophagia</taxon>
        <taxon>Cytophagales</taxon>
        <taxon>Hymenobacteraceae</taxon>
        <taxon>Hymenobacter</taxon>
    </lineage>
</organism>
<dbReference type="PANTHER" id="PTHR35535:SF2">
    <property type="entry name" value="DUF306 DOMAIN-CONTAINING PROTEIN"/>
    <property type="match status" value="1"/>
</dbReference>
<feature type="domain" description="DUF306" evidence="1">
    <location>
        <begin position="33"/>
        <end position="136"/>
    </location>
</feature>
<dbReference type="PANTHER" id="PTHR35535">
    <property type="entry name" value="HEAT SHOCK PROTEIN HSLJ"/>
    <property type="match status" value="1"/>
</dbReference>
<dbReference type="InterPro" id="IPR038670">
    <property type="entry name" value="HslJ-like_sf"/>
</dbReference>
<proteinExistence type="predicted"/>
<evidence type="ECO:0000313" key="3">
    <source>
        <dbReference type="Proteomes" id="UP001501153"/>
    </source>
</evidence>
<keyword evidence="3" id="KW-1185">Reference proteome</keyword>
<accession>A0ABP8IRK4</accession>
<dbReference type="Pfam" id="PF03724">
    <property type="entry name" value="META"/>
    <property type="match status" value="1"/>
</dbReference>
<comment type="caution">
    <text evidence="2">The sequence shown here is derived from an EMBL/GenBank/DDBJ whole genome shotgun (WGS) entry which is preliminary data.</text>
</comment>
<reference evidence="3" key="1">
    <citation type="journal article" date="2019" name="Int. J. Syst. Evol. Microbiol.">
        <title>The Global Catalogue of Microorganisms (GCM) 10K type strain sequencing project: providing services to taxonomists for standard genome sequencing and annotation.</title>
        <authorList>
            <consortium name="The Broad Institute Genomics Platform"/>
            <consortium name="The Broad Institute Genome Sequencing Center for Infectious Disease"/>
            <person name="Wu L."/>
            <person name="Ma J."/>
        </authorList>
    </citation>
    <scope>NUCLEOTIDE SEQUENCE [LARGE SCALE GENOMIC DNA]</scope>
    <source>
        <strain evidence="3">JCM 17923</strain>
    </source>
</reference>
<dbReference type="RefSeq" id="WP_345237816.1">
    <property type="nucleotide sequence ID" value="NZ_BAABGZ010000077.1"/>
</dbReference>
<protein>
    <recommendedName>
        <fullName evidence="1">DUF306 domain-containing protein</fullName>
    </recommendedName>
</protein>
<dbReference type="PROSITE" id="PS51257">
    <property type="entry name" value="PROKAR_LIPOPROTEIN"/>
    <property type="match status" value="1"/>
</dbReference>
<evidence type="ECO:0000259" key="1">
    <source>
        <dbReference type="Pfam" id="PF03724"/>
    </source>
</evidence>
<name>A0ABP8IRK4_9BACT</name>
<dbReference type="Gene3D" id="2.40.128.270">
    <property type="match status" value="1"/>
</dbReference>
<dbReference type="EMBL" id="BAABGZ010000077">
    <property type="protein sequence ID" value="GAA4367299.1"/>
    <property type="molecule type" value="Genomic_DNA"/>
</dbReference>